<reference evidence="1 2" key="1">
    <citation type="journal article" date="2011" name="J. Bacteriol.">
        <title>Genome sequence of Chthoniobacter flavus Ellin428, an aerobic heterotrophic soil bacterium.</title>
        <authorList>
            <person name="Kant R."/>
            <person name="van Passel M.W."/>
            <person name="Palva A."/>
            <person name="Lucas S."/>
            <person name="Lapidus A."/>
            <person name="Glavina Del Rio T."/>
            <person name="Dalin E."/>
            <person name="Tice H."/>
            <person name="Bruce D."/>
            <person name="Goodwin L."/>
            <person name="Pitluck S."/>
            <person name="Larimer F.W."/>
            <person name="Land M.L."/>
            <person name="Hauser L."/>
            <person name="Sangwan P."/>
            <person name="de Vos W.M."/>
            <person name="Janssen P.H."/>
            <person name="Smidt H."/>
        </authorList>
    </citation>
    <scope>NUCLEOTIDE SEQUENCE [LARGE SCALE GENOMIC DNA]</scope>
    <source>
        <strain evidence="1 2">Ellin428</strain>
    </source>
</reference>
<comment type="caution">
    <text evidence="1">The sequence shown here is derived from an EMBL/GenBank/DDBJ whole genome shotgun (WGS) entry which is preliminary data.</text>
</comment>
<dbReference type="InParanoid" id="B4D2W2"/>
<dbReference type="STRING" id="497964.CfE428DRAFT_3250"/>
<dbReference type="AlphaFoldDB" id="B4D2W2"/>
<accession>B4D2W2</accession>
<proteinExistence type="predicted"/>
<dbReference type="Proteomes" id="UP000005824">
    <property type="component" value="Unassembled WGS sequence"/>
</dbReference>
<name>B4D2W2_9BACT</name>
<gene>
    <name evidence="1" type="ORF">CfE428DRAFT_3250</name>
</gene>
<dbReference type="EMBL" id="ABVL01000009">
    <property type="protein sequence ID" value="EDY19073.1"/>
    <property type="molecule type" value="Genomic_DNA"/>
</dbReference>
<organism evidence="1 2">
    <name type="scientific">Chthoniobacter flavus Ellin428</name>
    <dbReference type="NCBI Taxonomy" id="497964"/>
    <lineage>
        <taxon>Bacteria</taxon>
        <taxon>Pseudomonadati</taxon>
        <taxon>Verrucomicrobiota</taxon>
        <taxon>Spartobacteria</taxon>
        <taxon>Chthoniobacterales</taxon>
        <taxon>Chthoniobacteraceae</taxon>
        <taxon>Chthoniobacter</taxon>
    </lineage>
</organism>
<sequence>MPVKQRVRELGHDALINETQDHRSQIHGPGQMLRLLPLLLREDARYRDRLLAD</sequence>
<protein>
    <submittedName>
        <fullName evidence="1">Uncharacterized protein</fullName>
    </submittedName>
</protein>
<keyword evidence="2" id="KW-1185">Reference proteome</keyword>
<evidence type="ECO:0000313" key="2">
    <source>
        <dbReference type="Proteomes" id="UP000005824"/>
    </source>
</evidence>
<evidence type="ECO:0000313" key="1">
    <source>
        <dbReference type="EMBL" id="EDY19073.1"/>
    </source>
</evidence>